<evidence type="ECO:0000313" key="3">
    <source>
        <dbReference type="Proteomes" id="UP001501521"/>
    </source>
</evidence>
<dbReference type="InterPro" id="IPR018193">
    <property type="entry name" value="Glyc_kinase_flavodox-like_fold"/>
</dbReference>
<evidence type="ECO:0008006" key="4">
    <source>
        <dbReference type="Google" id="ProtNLM"/>
    </source>
</evidence>
<accession>A0ABP9F170</accession>
<name>A0ABP9F170_9ACTN</name>
<dbReference type="EMBL" id="BAABLV010000008">
    <property type="protein sequence ID" value="GAA4891529.1"/>
    <property type="molecule type" value="Genomic_DNA"/>
</dbReference>
<evidence type="ECO:0000256" key="1">
    <source>
        <dbReference type="SAM" id="MobiDB-lite"/>
    </source>
</evidence>
<evidence type="ECO:0000313" key="2">
    <source>
        <dbReference type="EMBL" id="GAA4891529.1"/>
    </source>
</evidence>
<protein>
    <recommendedName>
        <fullName evidence="4">Glycerate kinase</fullName>
    </recommendedName>
</protein>
<dbReference type="NCBIfam" id="TIGR00045">
    <property type="entry name" value="glycerate kinase"/>
    <property type="match status" value="1"/>
</dbReference>
<gene>
    <name evidence="2" type="ORF">GCM10025789_05540</name>
</gene>
<dbReference type="SUPFAM" id="SSF110738">
    <property type="entry name" value="Glycerate kinase I"/>
    <property type="match status" value="1"/>
</dbReference>
<dbReference type="Proteomes" id="UP001501521">
    <property type="component" value="Unassembled WGS sequence"/>
</dbReference>
<comment type="caution">
    <text evidence="2">The sequence shown here is derived from an EMBL/GenBank/DDBJ whole genome shotgun (WGS) entry which is preliminary data.</text>
</comment>
<dbReference type="InterPro" id="IPR036129">
    <property type="entry name" value="Glycerate_kinase_sf"/>
</dbReference>
<dbReference type="PANTHER" id="PTHR21599">
    <property type="entry name" value="GLYCERATE KINASE"/>
    <property type="match status" value="1"/>
</dbReference>
<dbReference type="PANTHER" id="PTHR21599:SF0">
    <property type="entry name" value="GLYCERATE KINASE"/>
    <property type="match status" value="1"/>
</dbReference>
<keyword evidence="3" id="KW-1185">Reference proteome</keyword>
<dbReference type="Pfam" id="PF02595">
    <property type="entry name" value="Gly_kinase"/>
    <property type="match status" value="1"/>
</dbReference>
<reference evidence="3" key="1">
    <citation type="journal article" date="2019" name="Int. J. Syst. Evol. Microbiol.">
        <title>The Global Catalogue of Microorganisms (GCM) 10K type strain sequencing project: providing services to taxonomists for standard genome sequencing and annotation.</title>
        <authorList>
            <consortium name="The Broad Institute Genomics Platform"/>
            <consortium name="The Broad Institute Genome Sequencing Center for Infectious Disease"/>
            <person name="Wu L."/>
            <person name="Ma J."/>
        </authorList>
    </citation>
    <scope>NUCLEOTIDE SEQUENCE [LARGE SCALE GENOMIC DNA]</scope>
    <source>
        <strain evidence="3">JCM 19125</strain>
    </source>
</reference>
<organism evidence="2 3">
    <name type="scientific">Tessaracoccus lubricantis</name>
    <dbReference type="NCBI Taxonomy" id="545543"/>
    <lineage>
        <taxon>Bacteria</taxon>
        <taxon>Bacillati</taxon>
        <taxon>Actinomycetota</taxon>
        <taxon>Actinomycetes</taxon>
        <taxon>Propionibacteriales</taxon>
        <taxon>Propionibacteriaceae</taxon>
        <taxon>Tessaracoccus</taxon>
    </lineage>
</organism>
<proteinExistence type="predicted"/>
<dbReference type="InterPro" id="IPR004381">
    <property type="entry name" value="Glycerate_kinase"/>
</dbReference>
<feature type="compositionally biased region" description="Basic residues" evidence="1">
    <location>
        <begin position="225"/>
        <end position="265"/>
    </location>
</feature>
<feature type="region of interest" description="Disordered" evidence="1">
    <location>
        <begin position="220"/>
        <end position="293"/>
    </location>
</feature>
<dbReference type="Gene3D" id="3.90.1510.10">
    <property type="entry name" value="Glycerate kinase, domain 2"/>
    <property type="match status" value="1"/>
</dbReference>
<sequence>MLVVIAPDKFKGSLAANEVVEAIASGMHDVMGESVEIVSLPVADGGEGTVEAAVSAGYERRTATVRGPLGQPVEAHWALRGTEAVIEMAAASGLELIPAAERDGLRASSYGTGELVRAALDAGATTIVLGVGGSASTDGGAGMLEALGLRLHGAGDAAVGPGGGALADIVRVDASGLDARLAGTSFVLANDVDNPLCGPRGAAAVFGPQKGLTAADVPVIAGGAARRRPRHHRRGQPRRAVPRRQGPHGRARRREGRGRAHRGRVRPQPAGGGTMAGGRFHRPPRAGGPCVQR</sequence>